<evidence type="ECO:0000313" key="7">
    <source>
        <dbReference type="WBParaSite" id="PEQ_0000881601-mRNA-1"/>
    </source>
</evidence>
<organism evidence="6 7">
    <name type="scientific">Parascaris equorum</name>
    <name type="common">Equine roundworm</name>
    <dbReference type="NCBI Taxonomy" id="6256"/>
    <lineage>
        <taxon>Eukaryota</taxon>
        <taxon>Metazoa</taxon>
        <taxon>Ecdysozoa</taxon>
        <taxon>Nematoda</taxon>
        <taxon>Chromadorea</taxon>
        <taxon>Rhabditida</taxon>
        <taxon>Spirurina</taxon>
        <taxon>Ascaridomorpha</taxon>
        <taxon>Ascaridoidea</taxon>
        <taxon>Ascarididae</taxon>
        <taxon>Parascaris</taxon>
    </lineage>
</organism>
<keyword evidence="4 5" id="KW-0560">Oxidoreductase</keyword>
<dbReference type="WBParaSite" id="PEQ_0000881601-mRNA-1">
    <property type="protein sequence ID" value="PEQ_0000881601-mRNA-1"/>
    <property type="gene ID" value="PEQ_0000881601"/>
</dbReference>
<comment type="cofactor">
    <cofactor evidence="5">
        <name>FAD</name>
        <dbReference type="ChEBI" id="CHEBI:57692"/>
    </cofactor>
</comment>
<protein>
    <recommendedName>
        <fullName evidence="5">Flavin-containing monooxygenase</fullName>
        <ecNumber evidence="5">1.-.-.-</ecNumber>
    </recommendedName>
</protein>
<dbReference type="InterPro" id="IPR036188">
    <property type="entry name" value="FAD/NAD-bd_sf"/>
</dbReference>
<keyword evidence="5" id="KW-0503">Monooxygenase</keyword>
<dbReference type="InterPro" id="IPR050346">
    <property type="entry name" value="FMO-like"/>
</dbReference>
<evidence type="ECO:0000256" key="3">
    <source>
        <dbReference type="ARBA" id="ARBA00022827"/>
    </source>
</evidence>
<keyword evidence="2 5" id="KW-0285">Flavoprotein</keyword>
<dbReference type="GO" id="GO:0050661">
    <property type="term" value="F:NADP binding"/>
    <property type="evidence" value="ECO:0007669"/>
    <property type="project" value="InterPro"/>
</dbReference>
<dbReference type="GO" id="GO:0004499">
    <property type="term" value="F:N,N-dimethylaniline monooxygenase activity"/>
    <property type="evidence" value="ECO:0007669"/>
    <property type="project" value="InterPro"/>
</dbReference>
<dbReference type="FunFam" id="3.50.50.60:FF:000042">
    <property type="entry name" value="Dimethylaniline monooxygenase [N-oxide-forming]"/>
    <property type="match status" value="1"/>
</dbReference>
<evidence type="ECO:0000256" key="4">
    <source>
        <dbReference type="ARBA" id="ARBA00023002"/>
    </source>
</evidence>
<dbReference type="GO" id="GO:0050660">
    <property type="term" value="F:flavin adenine dinucleotide binding"/>
    <property type="evidence" value="ECO:0007669"/>
    <property type="project" value="InterPro"/>
</dbReference>
<evidence type="ECO:0000256" key="5">
    <source>
        <dbReference type="RuleBase" id="RU361177"/>
    </source>
</evidence>
<sequence>MVQLMGLSRLNYIEIDVNLKMRIELQEGATVMKSTVVNTSKEMMAYSDFPPPSEHPNFMHNSLVMDYIRGYATKFDLTKDIRFDTNVEKEYFDFAMLCTGHHAFPQYPQINDIEKFKGQILHAHEYRDSKGFEGKDIFIVGIGNSSLDIAVELSSVAKSVQLVSSYT</sequence>
<comment type="similarity">
    <text evidence="1 5">Belongs to the FMO family.</text>
</comment>
<reference evidence="7" key="1">
    <citation type="submission" date="2022-11" db="UniProtKB">
        <authorList>
            <consortium name="WormBaseParasite"/>
        </authorList>
    </citation>
    <scope>IDENTIFICATION</scope>
</reference>
<dbReference type="SUPFAM" id="SSF51905">
    <property type="entry name" value="FAD/NAD(P)-binding domain"/>
    <property type="match status" value="1"/>
</dbReference>
<dbReference type="Pfam" id="PF00743">
    <property type="entry name" value="FMO-like"/>
    <property type="match status" value="2"/>
</dbReference>
<keyword evidence="3 5" id="KW-0274">FAD</keyword>
<dbReference type="AlphaFoldDB" id="A0A914S3F2"/>
<dbReference type="Proteomes" id="UP000887564">
    <property type="component" value="Unplaced"/>
</dbReference>
<evidence type="ECO:0000256" key="1">
    <source>
        <dbReference type="ARBA" id="ARBA00009183"/>
    </source>
</evidence>
<evidence type="ECO:0000313" key="6">
    <source>
        <dbReference type="Proteomes" id="UP000887564"/>
    </source>
</evidence>
<proteinExistence type="inferred from homology"/>
<name>A0A914S3F2_PAREQ</name>
<dbReference type="InterPro" id="IPR020946">
    <property type="entry name" value="Flavin_mOase-like"/>
</dbReference>
<dbReference type="Gene3D" id="3.50.50.60">
    <property type="entry name" value="FAD/NAD(P)-binding domain"/>
    <property type="match status" value="3"/>
</dbReference>
<accession>A0A914S3F2</accession>
<dbReference type="EC" id="1.-.-.-" evidence="5"/>
<evidence type="ECO:0000256" key="2">
    <source>
        <dbReference type="ARBA" id="ARBA00022630"/>
    </source>
</evidence>
<dbReference type="PANTHER" id="PTHR23023">
    <property type="entry name" value="DIMETHYLANILINE MONOOXYGENASE"/>
    <property type="match status" value="1"/>
</dbReference>
<keyword evidence="6" id="KW-1185">Reference proteome</keyword>